<sequence length="116" mass="13087">MHQGFVVTRVSYYLQAWCMEMKGPVFLAAWAPLCFILTMFVSYFFLGETVHLGSSVGGILLCGGLFSVLCGKSKEGLRHLTRCCALFFLSTAMPVFQQPWQLKILNWSPKRQNIVS</sequence>
<dbReference type="PANTHER" id="PTHR31218">
    <property type="entry name" value="WAT1-RELATED PROTEIN"/>
    <property type="match status" value="1"/>
</dbReference>
<evidence type="ECO:0000256" key="4">
    <source>
        <dbReference type="ARBA" id="ARBA00023136"/>
    </source>
</evidence>
<dbReference type="Gramene" id="TVU13898">
    <property type="protein sequence ID" value="TVU13898"/>
    <property type="gene ID" value="EJB05_37331"/>
</dbReference>
<dbReference type="GO" id="GO:0016020">
    <property type="term" value="C:membrane"/>
    <property type="evidence" value="ECO:0007669"/>
    <property type="project" value="InterPro"/>
</dbReference>
<feature type="non-terminal residue" evidence="6">
    <location>
        <position position="1"/>
    </location>
</feature>
<evidence type="ECO:0000256" key="3">
    <source>
        <dbReference type="ARBA" id="ARBA00022989"/>
    </source>
</evidence>
<keyword evidence="7" id="KW-1185">Reference proteome</keyword>
<evidence type="ECO:0000256" key="2">
    <source>
        <dbReference type="ARBA" id="ARBA00022692"/>
    </source>
</evidence>
<protein>
    <recommendedName>
        <fullName evidence="8">WAT1-related protein</fullName>
    </recommendedName>
</protein>
<dbReference type="InterPro" id="IPR037185">
    <property type="entry name" value="EmrE-like"/>
</dbReference>
<feature type="transmembrane region" description="Helical" evidence="5">
    <location>
        <begin position="52"/>
        <end position="71"/>
    </location>
</feature>
<evidence type="ECO:0000256" key="1">
    <source>
        <dbReference type="ARBA" id="ARBA00004141"/>
    </source>
</evidence>
<dbReference type="InterPro" id="IPR030184">
    <property type="entry name" value="WAT1-related"/>
</dbReference>
<evidence type="ECO:0008006" key="8">
    <source>
        <dbReference type="Google" id="ProtNLM"/>
    </source>
</evidence>
<dbReference type="SUPFAM" id="SSF103481">
    <property type="entry name" value="Multidrug resistance efflux transporter EmrE"/>
    <property type="match status" value="1"/>
</dbReference>
<dbReference type="EMBL" id="RWGY01000031">
    <property type="protein sequence ID" value="TVU13898.1"/>
    <property type="molecule type" value="Genomic_DNA"/>
</dbReference>
<keyword evidence="3 5" id="KW-1133">Transmembrane helix</keyword>
<dbReference type="GO" id="GO:0022857">
    <property type="term" value="F:transmembrane transporter activity"/>
    <property type="evidence" value="ECO:0007669"/>
    <property type="project" value="InterPro"/>
</dbReference>
<evidence type="ECO:0000313" key="6">
    <source>
        <dbReference type="EMBL" id="TVU13898.1"/>
    </source>
</evidence>
<dbReference type="AlphaFoldDB" id="A0A5J9TSV5"/>
<comment type="caution">
    <text evidence="6">The sequence shown here is derived from an EMBL/GenBank/DDBJ whole genome shotgun (WGS) entry which is preliminary data.</text>
</comment>
<name>A0A5J9TSV5_9POAL</name>
<feature type="transmembrane region" description="Helical" evidence="5">
    <location>
        <begin position="25"/>
        <end position="46"/>
    </location>
</feature>
<proteinExistence type="predicted"/>
<organism evidence="6 7">
    <name type="scientific">Eragrostis curvula</name>
    <name type="common">weeping love grass</name>
    <dbReference type="NCBI Taxonomy" id="38414"/>
    <lineage>
        <taxon>Eukaryota</taxon>
        <taxon>Viridiplantae</taxon>
        <taxon>Streptophyta</taxon>
        <taxon>Embryophyta</taxon>
        <taxon>Tracheophyta</taxon>
        <taxon>Spermatophyta</taxon>
        <taxon>Magnoliopsida</taxon>
        <taxon>Liliopsida</taxon>
        <taxon>Poales</taxon>
        <taxon>Poaceae</taxon>
        <taxon>PACMAD clade</taxon>
        <taxon>Chloridoideae</taxon>
        <taxon>Eragrostideae</taxon>
        <taxon>Eragrostidinae</taxon>
        <taxon>Eragrostis</taxon>
    </lineage>
</organism>
<evidence type="ECO:0000313" key="7">
    <source>
        <dbReference type="Proteomes" id="UP000324897"/>
    </source>
</evidence>
<keyword evidence="4 5" id="KW-0472">Membrane</keyword>
<dbReference type="Proteomes" id="UP000324897">
    <property type="component" value="Unassembled WGS sequence"/>
</dbReference>
<accession>A0A5J9TSV5</accession>
<dbReference type="OrthoDB" id="1728340at2759"/>
<evidence type="ECO:0000256" key="5">
    <source>
        <dbReference type="SAM" id="Phobius"/>
    </source>
</evidence>
<feature type="non-terminal residue" evidence="6">
    <location>
        <position position="116"/>
    </location>
</feature>
<reference evidence="6 7" key="1">
    <citation type="journal article" date="2019" name="Sci. Rep.">
        <title>A high-quality genome of Eragrostis curvula grass provides insights into Poaceae evolution and supports new strategies to enhance forage quality.</title>
        <authorList>
            <person name="Carballo J."/>
            <person name="Santos B.A.C.M."/>
            <person name="Zappacosta D."/>
            <person name="Garbus I."/>
            <person name="Selva J.P."/>
            <person name="Gallo C.A."/>
            <person name="Diaz A."/>
            <person name="Albertini E."/>
            <person name="Caccamo M."/>
            <person name="Echenique V."/>
        </authorList>
    </citation>
    <scope>NUCLEOTIDE SEQUENCE [LARGE SCALE GENOMIC DNA]</scope>
    <source>
        <strain evidence="7">cv. Victoria</strain>
        <tissue evidence="6">Leaf</tissue>
    </source>
</reference>
<comment type="subcellular location">
    <subcellularLocation>
        <location evidence="1">Membrane</location>
        <topology evidence="1">Multi-pass membrane protein</topology>
    </subcellularLocation>
</comment>
<keyword evidence="2 5" id="KW-0812">Transmembrane</keyword>
<gene>
    <name evidence="6" type="ORF">EJB05_37331</name>
</gene>